<reference evidence="8 9" key="1">
    <citation type="submission" date="2021-06" db="EMBL/GenBank/DDBJ databases">
        <title>Bradyrhizobium sp. S2-11-4 Genome sequencing.</title>
        <authorList>
            <person name="Jin L."/>
        </authorList>
    </citation>
    <scope>NUCLEOTIDE SEQUENCE [LARGE SCALE GENOMIC DNA]</scope>
    <source>
        <strain evidence="8 9">S2-11-4</strain>
    </source>
</reference>
<dbReference type="AlphaFoldDB" id="A0A975P197"/>
<dbReference type="GO" id="GO:0016987">
    <property type="term" value="F:sigma factor activity"/>
    <property type="evidence" value="ECO:0007669"/>
    <property type="project" value="UniProtKB-KW"/>
</dbReference>
<dbReference type="Gene3D" id="1.10.10.10">
    <property type="entry name" value="Winged helix-like DNA-binding domain superfamily/Winged helix DNA-binding domain"/>
    <property type="match status" value="1"/>
</dbReference>
<dbReference type="InterPro" id="IPR036388">
    <property type="entry name" value="WH-like_DNA-bd_sf"/>
</dbReference>
<dbReference type="RefSeq" id="WP_215605498.1">
    <property type="nucleotide sequence ID" value="NZ_CP076136.1"/>
</dbReference>
<accession>A0A975P197</accession>
<organism evidence="8 9">
    <name type="scientific">Bradyrhizobium sediminis</name>
    <dbReference type="NCBI Taxonomy" id="2840469"/>
    <lineage>
        <taxon>Bacteria</taxon>
        <taxon>Pseudomonadati</taxon>
        <taxon>Pseudomonadota</taxon>
        <taxon>Alphaproteobacteria</taxon>
        <taxon>Hyphomicrobiales</taxon>
        <taxon>Nitrobacteraceae</taxon>
        <taxon>Bradyrhizobium</taxon>
    </lineage>
</organism>
<dbReference type="CDD" id="cd06171">
    <property type="entry name" value="Sigma70_r4"/>
    <property type="match status" value="1"/>
</dbReference>
<gene>
    <name evidence="8" type="ORF">KMZ93_07655</name>
</gene>
<name>A0A975P197_9BRAD</name>
<feature type="domain" description="RNA polymerase sigma-70 region 2" evidence="6">
    <location>
        <begin position="69"/>
        <end position="130"/>
    </location>
</feature>
<dbReference type="PANTHER" id="PTHR43133:SF25">
    <property type="entry name" value="RNA POLYMERASE SIGMA FACTOR RFAY-RELATED"/>
    <property type="match status" value="1"/>
</dbReference>
<feature type="domain" description="RNA polymerase sigma factor 70 region 4 type 2" evidence="7">
    <location>
        <begin position="160"/>
        <end position="209"/>
    </location>
</feature>
<dbReference type="InterPro" id="IPR013249">
    <property type="entry name" value="RNA_pol_sigma70_r4_t2"/>
</dbReference>
<evidence type="ECO:0000256" key="1">
    <source>
        <dbReference type="ARBA" id="ARBA00010641"/>
    </source>
</evidence>
<keyword evidence="9" id="KW-1185">Reference proteome</keyword>
<dbReference type="Gene3D" id="1.10.1740.10">
    <property type="match status" value="1"/>
</dbReference>
<dbReference type="InterPro" id="IPR013324">
    <property type="entry name" value="RNA_pol_sigma_r3/r4-like"/>
</dbReference>
<dbReference type="Pfam" id="PF04542">
    <property type="entry name" value="Sigma70_r2"/>
    <property type="match status" value="1"/>
</dbReference>
<evidence type="ECO:0000256" key="4">
    <source>
        <dbReference type="ARBA" id="ARBA00023163"/>
    </source>
</evidence>
<dbReference type="SUPFAM" id="SSF88946">
    <property type="entry name" value="Sigma2 domain of RNA polymerase sigma factors"/>
    <property type="match status" value="1"/>
</dbReference>
<dbReference type="GO" id="GO:0003677">
    <property type="term" value="F:DNA binding"/>
    <property type="evidence" value="ECO:0007669"/>
    <property type="project" value="InterPro"/>
</dbReference>
<dbReference type="PANTHER" id="PTHR43133">
    <property type="entry name" value="RNA POLYMERASE ECF-TYPE SIGMA FACTO"/>
    <property type="match status" value="1"/>
</dbReference>
<dbReference type="InterPro" id="IPR014284">
    <property type="entry name" value="RNA_pol_sigma-70_dom"/>
</dbReference>
<feature type="region of interest" description="Disordered" evidence="5">
    <location>
        <begin position="1"/>
        <end position="37"/>
    </location>
</feature>
<dbReference type="InterPro" id="IPR007627">
    <property type="entry name" value="RNA_pol_sigma70_r2"/>
</dbReference>
<evidence type="ECO:0000259" key="6">
    <source>
        <dbReference type="Pfam" id="PF04542"/>
    </source>
</evidence>
<evidence type="ECO:0000313" key="9">
    <source>
        <dbReference type="Proteomes" id="UP000676951"/>
    </source>
</evidence>
<keyword evidence="4" id="KW-0804">Transcription</keyword>
<evidence type="ECO:0000256" key="2">
    <source>
        <dbReference type="ARBA" id="ARBA00023015"/>
    </source>
</evidence>
<protein>
    <submittedName>
        <fullName evidence="8">RNA polymerase sigma factor</fullName>
    </submittedName>
</protein>
<dbReference type="GO" id="GO:0006352">
    <property type="term" value="P:DNA-templated transcription initiation"/>
    <property type="evidence" value="ECO:0007669"/>
    <property type="project" value="InterPro"/>
</dbReference>
<dbReference type="EMBL" id="CP076136">
    <property type="protein sequence ID" value="QWG24755.1"/>
    <property type="molecule type" value="Genomic_DNA"/>
</dbReference>
<evidence type="ECO:0000313" key="8">
    <source>
        <dbReference type="EMBL" id="QWG24755.1"/>
    </source>
</evidence>
<dbReference type="Pfam" id="PF08281">
    <property type="entry name" value="Sigma70_r4_2"/>
    <property type="match status" value="1"/>
</dbReference>
<sequence length="215" mass="24268">MPHDNVVQTGEQAAMKVDGAARHRRSGSSGTTLRPADARRHRGFDAVRLSDGQAKASSHDVRIRMVKILPRLRRFVDSLTRGADLSEDLIQETCARALAHLDQWQPGTRLDSWMFRIAQNLWIDHIRAERVRGEVVDVEVIDHLLSCDGPAVAENRIVLRELREDIARLPMDQRDVMRLVCGYGMSYKETGRLLNLPAGTVMSRLARARCALQKL</sequence>
<keyword evidence="2" id="KW-0805">Transcription regulation</keyword>
<evidence type="ECO:0000256" key="3">
    <source>
        <dbReference type="ARBA" id="ARBA00023082"/>
    </source>
</evidence>
<dbReference type="InterPro" id="IPR039425">
    <property type="entry name" value="RNA_pol_sigma-70-like"/>
</dbReference>
<keyword evidence="3" id="KW-0731">Sigma factor</keyword>
<evidence type="ECO:0000259" key="7">
    <source>
        <dbReference type="Pfam" id="PF08281"/>
    </source>
</evidence>
<dbReference type="Proteomes" id="UP000676951">
    <property type="component" value="Chromosome"/>
</dbReference>
<dbReference type="NCBIfam" id="TIGR02937">
    <property type="entry name" value="sigma70-ECF"/>
    <property type="match status" value="1"/>
</dbReference>
<comment type="similarity">
    <text evidence="1">Belongs to the sigma-70 factor family. ECF subfamily.</text>
</comment>
<feature type="compositionally biased region" description="Polar residues" evidence="5">
    <location>
        <begin position="1"/>
        <end position="11"/>
    </location>
</feature>
<proteinExistence type="inferred from homology"/>
<dbReference type="InterPro" id="IPR013325">
    <property type="entry name" value="RNA_pol_sigma_r2"/>
</dbReference>
<dbReference type="SUPFAM" id="SSF88659">
    <property type="entry name" value="Sigma3 and sigma4 domains of RNA polymerase sigma factors"/>
    <property type="match status" value="1"/>
</dbReference>
<evidence type="ECO:0000256" key="5">
    <source>
        <dbReference type="SAM" id="MobiDB-lite"/>
    </source>
</evidence>